<dbReference type="Proteomes" id="UP001064489">
    <property type="component" value="Chromosome 11"/>
</dbReference>
<comment type="similarity">
    <text evidence="1 4">Belongs to the glycosyl hydrolase 27 family.</text>
</comment>
<accession>A0AAD5NE68</accession>
<proteinExistence type="inferred from homology"/>
<dbReference type="PANTHER" id="PTHR11452">
    <property type="entry name" value="ALPHA-GALACTOSIDASE/ALPHA-N-ACETYLGALACTOSAMINIDASE"/>
    <property type="match status" value="1"/>
</dbReference>
<dbReference type="InterPro" id="IPR002241">
    <property type="entry name" value="Glyco_hydro_27"/>
</dbReference>
<evidence type="ECO:0000256" key="4">
    <source>
        <dbReference type="RuleBase" id="RU361168"/>
    </source>
</evidence>
<dbReference type="EC" id="3.2.1.22" evidence="4"/>
<gene>
    <name evidence="5" type="ORF">LWI28_015377</name>
</gene>
<keyword evidence="2 4" id="KW-0378">Hydrolase</keyword>
<dbReference type="PRINTS" id="PR00740">
    <property type="entry name" value="GLHYDRLASE27"/>
</dbReference>
<comment type="catalytic activity">
    <reaction evidence="4">
        <text>Hydrolysis of terminal, non-reducing alpha-D-galactose residues in alpha-D-galactosides, including galactose oligosaccharides, galactomannans and galactolipids.</text>
        <dbReference type="EC" id="3.2.1.22"/>
    </reaction>
</comment>
<dbReference type="PANTHER" id="PTHR11452:SF80">
    <property type="entry name" value="ALPHA-GALACTOSIDASE 1"/>
    <property type="match status" value="1"/>
</dbReference>
<dbReference type="SUPFAM" id="SSF51445">
    <property type="entry name" value="(Trans)glycosidases"/>
    <property type="match status" value="1"/>
</dbReference>
<keyword evidence="4" id="KW-1015">Disulfide bond</keyword>
<keyword evidence="3 4" id="KW-0326">Glycosidase</keyword>
<dbReference type="Gene3D" id="3.20.20.70">
    <property type="entry name" value="Aldolase class I"/>
    <property type="match status" value="1"/>
</dbReference>
<evidence type="ECO:0000313" key="6">
    <source>
        <dbReference type="Proteomes" id="UP001064489"/>
    </source>
</evidence>
<dbReference type="AlphaFoldDB" id="A0AAD5NE68"/>
<evidence type="ECO:0000256" key="3">
    <source>
        <dbReference type="ARBA" id="ARBA00023295"/>
    </source>
</evidence>
<dbReference type="GO" id="GO:0004557">
    <property type="term" value="F:alpha-galactosidase activity"/>
    <property type="evidence" value="ECO:0007669"/>
    <property type="project" value="UniProtKB-EC"/>
</dbReference>
<reference evidence="5" key="1">
    <citation type="journal article" date="2022" name="Plant J.">
        <title>Strategies of tolerance reflected in two North American maple genomes.</title>
        <authorList>
            <person name="McEvoy S.L."/>
            <person name="Sezen U.U."/>
            <person name="Trouern-Trend A."/>
            <person name="McMahon S.M."/>
            <person name="Schaberg P.G."/>
            <person name="Yang J."/>
            <person name="Wegrzyn J.L."/>
            <person name="Swenson N.G."/>
        </authorList>
    </citation>
    <scope>NUCLEOTIDE SEQUENCE</scope>
    <source>
        <strain evidence="5">91603</strain>
    </source>
</reference>
<comment type="caution">
    <text evidence="5">The sequence shown here is derived from an EMBL/GenBank/DDBJ whole genome shotgun (WGS) entry which is preliminary data.</text>
</comment>
<evidence type="ECO:0000256" key="2">
    <source>
        <dbReference type="ARBA" id="ARBA00022801"/>
    </source>
</evidence>
<dbReference type="GO" id="GO:0009505">
    <property type="term" value="C:plant-type cell wall"/>
    <property type="evidence" value="ECO:0007669"/>
    <property type="project" value="TreeGrafter"/>
</dbReference>
<reference evidence="5" key="2">
    <citation type="submission" date="2023-02" db="EMBL/GenBank/DDBJ databases">
        <authorList>
            <person name="Swenson N.G."/>
            <person name="Wegrzyn J.L."/>
            <person name="Mcevoy S.L."/>
        </authorList>
    </citation>
    <scope>NUCLEOTIDE SEQUENCE</scope>
    <source>
        <strain evidence="5">91603</strain>
        <tissue evidence="5">Leaf</tissue>
    </source>
</reference>
<dbReference type="InterPro" id="IPR013785">
    <property type="entry name" value="Aldolase_TIM"/>
</dbReference>
<name>A0AAD5NE68_ACENE</name>
<evidence type="ECO:0000313" key="5">
    <source>
        <dbReference type="EMBL" id="KAI9153707.1"/>
    </source>
</evidence>
<dbReference type="Pfam" id="PF16499">
    <property type="entry name" value="Melibiase_2"/>
    <property type="match status" value="1"/>
</dbReference>
<protein>
    <recommendedName>
        <fullName evidence="4">Alpha-galactosidase</fullName>
        <ecNumber evidence="4">3.2.1.22</ecNumber>
    </recommendedName>
    <alternativeName>
        <fullName evidence="4">Melibiase</fullName>
    </alternativeName>
</protein>
<dbReference type="EMBL" id="JAJSOW010000108">
    <property type="protein sequence ID" value="KAI9153707.1"/>
    <property type="molecule type" value="Genomic_DNA"/>
</dbReference>
<sequence>MGYDYEIIYHRGKDNEVADALSHILEENVFQTRSNSGEICSTPPIVLWGGIVGNWNYFGCNINEKMFKETGRFIHFYSQLILRCPLVYPSLDVPISTLTMFTARGLSSGFTSMLGKMTSDAPRHELILHNYIEFCKFIVIVTTKHIYASAIYFPGSLGHEEQDAKTFASWGIDYFKFDNCFNDGSRPTVRYPVMTRAPMKASCPCLMSRADTNEV</sequence>
<organism evidence="5 6">
    <name type="scientific">Acer negundo</name>
    <name type="common">Box elder</name>
    <dbReference type="NCBI Taxonomy" id="4023"/>
    <lineage>
        <taxon>Eukaryota</taxon>
        <taxon>Viridiplantae</taxon>
        <taxon>Streptophyta</taxon>
        <taxon>Embryophyta</taxon>
        <taxon>Tracheophyta</taxon>
        <taxon>Spermatophyta</taxon>
        <taxon>Magnoliopsida</taxon>
        <taxon>eudicotyledons</taxon>
        <taxon>Gunneridae</taxon>
        <taxon>Pentapetalae</taxon>
        <taxon>rosids</taxon>
        <taxon>malvids</taxon>
        <taxon>Sapindales</taxon>
        <taxon>Sapindaceae</taxon>
        <taxon>Hippocastanoideae</taxon>
        <taxon>Acereae</taxon>
        <taxon>Acer</taxon>
    </lineage>
</organism>
<dbReference type="InterPro" id="IPR017853">
    <property type="entry name" value="GH"/>
</dbReference>
<dbReference type="GO" id="GO:0005975">
    <property type="term" value="P:carbohydrate metabolic process"/>
    <property type="evidence" value="ECO:0007669"/>
    <property type="project" value="InterPro"/>
</dbReference>
<keyword evidence="6" id="KW-1185">Reference proteome</keyword>
<evidence type="ECO:0000256" key="1">
    <source>
        <dbReference type="ARBA" id="ARBA00009743"/>
    </source>
</evidence>